<keyword evidence="2" id="KW-0472">Membrane</keyword>
<evidence type="ECO:0000256" key="2">
    <source>
        <dbReference type="SAM" id="Phobius"/>
    </source>
</evidence>
<gene>
    <name evidence="3" type="ORF">BCR42DRAFT_425178</name>
</gene>
<accession>A0A1X2I2L6</accession>
<reference evidence="3 4" key="1">
    <citation type="submission" date="2016-07" db="EMBL/GenBank/DDBJ databases">
        <title>Pervasive Adenine N6-methylation of Active Genes in Fungi.</title>
        <authorList>
            <consortium name="DOE Joint Genome Institute"/>
            <person name="Mondo S.J."/>
            <person name="Dannebaum R.O."/>
            <person name="Kuo R.C."/>
            <person name="Labutti K."/>
            <person name="Haridas S."/>
            <person name="Kuo A."/>
            <person name="Salamov A."/>
            <person name="Ahrendt S.R."/>
            <person name="Lipzen A."/>
            <person name="Sullivan W."/>
            <person name="Andreopoulos W.B."/>
            <person name="Clum A."/>
            <person name="Lindquist E."/>
            <person name="Daum C."/>
            <person name="Ramamoorthy G.K."/>
            <person name="Gryganskyi A."/>
            <person name="Culley D."/>
            <person name="Magnuson J.K."/>
            <person name="James T.Y."/>
            <person name="O'Malley M.A."/>
            <person name="Stajich J.E."/>
            <person name="Spatafora J.W."/>
            <person name="Visel A."/>
            <person name="Grigoriev I.V."/>
        </authorList>
    </citation>
    <scope>NUCLEOTIDE SEQUENCE [LARGE SCALE GENOMIC DNA]</scope>
    <source>
        <strain evidence="3 4">NRRL 1336</strain>
    </source>
</reference>
<dbReference type="AlphaFoldDB" id="A0A1X2I2L6"/>
<feature type="compositionally biased region" description="Polar residues" evidence="1">
    <location>
        <begin position="93"/>
        <end position="106"/>
    </location>
</feature>
<name>A0A1X2I2L6_9FUNG</name>
<organism evidence="3 4">
    <name type="scientific">Absidia repens</name>
    <dbReference type="NCBI Taxonomy" id="90262"/>
    <lineage>
        <taxon>Eukaryota</taxon>
        <taxon>Fungi</taxon>
        <taxon>Fungi incertae sedis</taxon>
        <taxon>Mucoromycota</taxon>
        <taxon>Mucoromycotina</taxon>
        <taxon>Mucoromycetes</taxon>
        <taxon>Mucorales</taxon>
        <taxon>Cunninghamellaceae</taxon>
        <taxon>Absidia</taxon>
    </lineage>
</organism>
<feature type="region of interest" description="Disordered" evidence="1">
    <location>
        <begin position="1"/>
        <end position="126"/>
    </location>
</feature>
<sequence length="405" mass="45929">MNPLPNSRSQRSSDPYRIARKTHSPADSYDSSNLRSESEAHSRSASDSSTSRLASQPTYDRRWDDYYADDPYAPRQANYRQHMRQGTPESHDTQTTANSSTVPLATQQQQQQQQQQQKQQQNEDYQAQKANSYLPYSHHPPGKNGEVYQPPATSMLLESEHMPSFTSPHGREGGVGSLLQDNIVMDMVDTPIRTHHKETSALDPLPPLDKKKRRRCCGLGRKRLAAIIVAFVVVIVLVWYFVWPRTFEMQFNDANMYGNNAAQWTPKDGPFTQYEGSWIVSMNAKNYVNWVPTHVSRLDLAIYDSTTGTRFASGSNDTSFALAPKVEEKIYFIIDINYQVSSPSDPTMQHLSASCYIYTAQPNQQSQNPTQNEATLHLTFEVTYHIAGLAWAPQTRQNVEINCPN</sequence>
<evidence type="ECO:0000256" key="1">
    <source>
        <dbReference type="SAM" id="MobiDB-lite"/>
    </source>
</evidence>
<comment type="caution">
    <text evidence="3">The sequence shown here is derived from an EMBL/GenBank/DDBJ whole genome shotgun (WGS) entry which is preliminary data.</text>
</comment>
<keyword evidence="2" id="KW-1133">Transmembrane helix</keyword>
<feature type="compositionally biased region" description="Polar residues" evidence="1">
    <location>
        <begin position="1"/>
        <end position="13"/>
    </location>
</feature>
<feature type="compositionally biased region" description="Low complexity" evidence="1">
    <location>
        <begin position="107"/>
        <end position="120"/>
    </location>
</feature>
<evidence type="ECO:0000313" key="3">
    <source>
        <dbReference type="EMBL" id="ORZ08085.1"/>
    </source>
</evidence>
<dbReference type="EMBL" id="MCGE01000032">
    <property type="protein sequence ID" value="ORZ08085.1"/>
    <property type="molecule type" value="Genomic_DNA"/>
</dbReference>
<feature type="compositionally biased region" description="Low complexity" evidence="1">
    <location>
        <begin position="45"/>
        <end position="55"/>
    </location>
</feature>
<dbReference type="STRING" id="90262.A0A1X2I2L6"/>
<proteinExistence type="predicted"/>
<dbReference type="Proteomes" id="UP000193560">
    <property type="component" value="Unassembled WGS sequence"/>
</dbReference>
<dbReference type="OrthoDB" id="20273at2759"/>
<feature type="transmembrane region" description="Helical" evidence="2">
    <location>
        <begin position="224"/>
        <end position="243"/>
    </location>
</feature>
<evidence type="ECO:0000313" key="4">
    <source>
        <dbReference type="Proteomes" id="UP000193560"/>
    </source>
</evidence>
<keyword evidence="2" id="KW-0812">Transmembrane</keyword>
<keyword evidence="4" id="KW-1185">Reference proteome</keyword>
<protein>
    <submittedName>
        <fullName evidence="3">Uncharacterized protein</fullName>
    </submittedName>
</protein>